<dbReference type="EMBL" id="CP049838">
    <property type="protein sequence ID" value="QJS99780.1"/>
    <property type="molecule type" value="Genomic_DNA"/>
</dbReference>
<sequence length="296" mass="30348">MRSGRNPPLDQPLVSTLGRKGAPLRVAYDCRDRLAKGVHVTARLSGKVALVTGAGAGIGQGCALLFAEQGATVVGCDIDPAAAERTRKAAADRGLAVEVLAPLDMTVPADARRFADEAGERHGRIDVLVTAGAIAPYMATAAEMDFGTQWSPTLRGEVDVVFLPVQAVWPHMVASGGGSIVNFASVNAFRGSGTFGMVAHCAGKSAVLGLTRQLAVEGGPSGIRANTISPGMVRTPATESAGAHEGAAREALLARIPLGRVGTPEDIAWCAVYLASEESAWVTGGNFPVDGGVLAK</sequence>
<dbReference type="PRINTS" id="PR00080">
    <property type="entry name" value="SDRFAMILY"/>
</dbReference>
<name>A0A6M4WIP2_9ACTN</name>
<keyword evidence="4" id="KW-1185">Reference proteome</keyword>
<evidence type="ECO:0000256" key="1">
    <source>
        <dbReference type="ARBA" id="ARBA00006484"/>
    </source>
</evidence>
<dbReference type="PRINTS" id="PR00081">
    <property type="entry name" value="GDHRDH"/>
</dbReference>
<accession>A0A6M4WIP2</accession>
<dbReference type="GO" id="GO:0016616">
    <property type="term" value="F:oxidoreductase activity, acting on the CH-OH group of donors, NAD or NADP as acceptor"/>
    <property type="evidence" value="ECO:0007669"/>
    <property type="project" value="TreeGrafter"/>
</dbReference>
<dbReference type="PANTHER" id="PTHR42760">
    <property type="entry name" value="SHORT-CHAIN DEHYDROGENASES/REDUCTASES FAMILY MEMBER"/>
    <property type="match status" value="1"/>
</dbReference>
<reference evidence="3" key="1">
    <citation type="submission" date="2020-03" db="EMBL/GenBank/DDBJ databases">
        <title>Molecular networking-based the target discovery of potent antiproliferative macrolactams: 5/6/7/16 polycyclic ansamycins and glycosylated trienomycin from Streptomyces cacaoi subsp. asoensis.</title>
        <authorList>
            <person name="Liu L.-L."/>
        </authorList>
    </citation>
    <scope>NUCLEOTIDE SEQUENCE [LARGE SCALE GENOMIC DNA]</scope>
    <source>
        <strain evidence="3">H2S5</strain>
    </source>
</reference>
<dbReference type="Gene3D" id="3.40.50.720">
    <property type="entry name" value="NAD(P)-binding Rossmann-like Domain"/>
    <property type="match status" value="1"/>
</dbReference>
<dbReference type="AlphaFoldDB" id="A0A6M4WIP2"/>
<dbReference type="CDD" id="cd05233">
    <property type="entry name" value="SDR_c"/>
    <property type="match status" value="1"/>
</dbReference>
<dbReference type="FunFam" id="3.40.50.720:FF:000084">
    <property type="entry name" value="Short-chain dehydrogenase reductase"/>
    <property type="match status" value="1"/>
</dbReference>
<organism evidence="3 4">
    <name type="scientific">Streptomyces asoensis</name>
    <dbReference type="NCBI Taxonomy" id="249586"/>
    <lineage>
        <taxon>Bacteria</taxon>
        <taxon>Bacillati</taxon>
        <taxon>Actinomycetota</taxon>
        <taxon>Actinomycetes</taxon>
        <taxon>Kitasatosporales</taxon>
        <taxon>Streptomycetaceae</taxon>
        <taxon>Streptomyces</taxon>
    </lineage>
</organism>
<dbReference type="Proteomes" id="UP000502665">
    <property type="component" value="Chromosome"/>
</dbReference>
<dbReference type="PANTHER" id="PTHR42760:SF115">
    <property type="entry name" value="3-OXOACYL-[ACYL-CARRIER-PROTEIN] REDUCTASE FABG"/>
    <property type="match status" value="1"/>
</dbReference>
<evidence type="ECO:0000256" key="2">
    <source>
        <dbReference type="ARBA" id="ARBA00023002"/>
    </source>
</evidence>
<comment type="similarity">
    <text evidence="1">Belongs to the short-chain dehydrogenases/reductases (SDR) family.</text>
</comment>
<evidence type="ECO:0000313" key="4">
    <source>
        <dbReference type="Proteomes" id="UP000502665"/>
    </source>
</evidence>
<keyword evidence="2" id="KW-0560">Oxidoreductase</keyword>
<dbReference type="Pfam" id="PF13561">
    <property type="entry name" value="adh_short_C2"/>
    <property type="match status" value="1"/>
</dbReference>
<protein>
    <submittedName>
        <fullName evidence="3">SDR family oxidoreductase</fullName>
    </submittedName>
</protein>
<evidence type="ECO:0000313" key="3">
    <source>
        <dbReference type="EMBL" id="QJS99780.1"/>
    </source>
</evidence>
<dbReference type="InterPro" id="IPR036291">
    <property type="entry name" value="NAD(P)-bd_dom_sf"/>
</dbReference>
<dbReference type="InterPro" id="IPR002347">
    <property type="entry name" value="SDR_fam"/>
</dbReference>
<gene>
    <name evidence="3" type="ORF">G9272_05280</name>
</gene>
<dbReference type="SUPFAM" id="SSF51735">
    <property type="entry name" value="NAD(P)-binding Rossmann-fold domains"/>
    <property type="match status" value="1"/>
</dbReference>
<proteinExistence type="inferred from homology"/>